<evidence type="ECO:0000313" key="2">
    <source>
        <dbReference type="EMBL" id="KAK3315180.1"/>
    </source>
</evidence>
<name>A0AAE0HYF4_9PEZI</name>
<feature type="compositionally biased region" description="Basic and acidic residues" evidence="1">
    <location>
        <begin position="10"/>
        <end position="32"/>
    </location>
</feature>
<dbReference type="AlphaFoldDB" id="A0AAE0HYF4"/>
<sequence>MAYRQTNDAFARRPSSDDRRSSDYHDRRREGYGRGAPEPYHTRDDRYREADRDRDRNRDRDRSRDNISSPRERDFDPGLSLGAAKPDITISRIRQDRGGSSSSSPVSPAFNSNLNIIGSSGAAEAFSGVFKTWIKNTAEYSRMSITRDNLAKALAARTAEYERSRPKHAEFPSIAEMQNRFRNRDAAELQKAQDAMKVAYKEAEKAADKLGPIMLPFLEGKIGKKEPDGVFQKKELDALREQVKDMKNAFDQFQDSSKTDYQEHSKELHTQYNQQQKAIKKENDDLRDQLRELKGLFVQFQDVSKKERQEQLEQMKELQTQKSHQQELINKENDNLREQVKEMKTQFVQLRDVSQKERTALRKEIEALQVQQKQQQEVSRKDNDNIGIKLTKISELQKQLVDESAGLHEQIKNIRAQFAHELKQLTSDVTGLEEGNARLTESITGLNGQLAQTNPDIANLRAALESRVSGLEKKLSDLDWETLDKVAEDFTFKVPELEETVRKLQEDLANLPQTVEREAVRKIQEEMANLPRTVEKAGSQPAAPVSSDQQAMHAKLLAELKEISHQQFLKFSDALVVSAGKMVDGVREEAKKLTGRVTVVEEKLEQTHKTMDSLRADLQALDGIRAATRIAALEGSFLELQKDLDGIGTDLKQKTEYLNLSITTLDSRFSNLTTKGLAEVIIGHIEHFVPNPHQLGADLAALDAKVRDVSRLLEELSPGLAETSQKGQDEIKSSVESWGGKPQKRRRLNLSPNGINGILRPPVANGS</sequence>
<comment type="caution">
    <text evidence="2">The sequence shown here is derived from an EMBL/GenBank/DDBJ whole genome shotgun (WGS) entry which is preliminary data.</text>
</comment>
<organism evidence="2 3">
    <name type="scientific">Apodospora peruviana</name>
    <dbReference type="NCBI Taxonomy" id="516989"/>
    <lineage>
        <taxon>Eukaryota</taxon>
        <taxon>Fungi</taxon>
        <taxon>Dikarya</taxon>
        <taxon>Ascomycota</taxon>
        <taxon>Pezizomycotina</taxon>
        <taxon>Sordariomycetes</taxon>
        <taxon>Sordariomycetidae</taxon>
        <taxon>Sordariales</taxon>
        <taxon>Lasiosphaeriaceae</taxon>
        <taxon>Apodospora</taxon>
    </lineage>
</organism>
<feature type="region of interest" description="Disordered" evidence="1">
    <location>
        <begin position="720"/>
        <end position="767"/>
    </location>
</feature>
<feature type="region of interest" description="Disordered" evidence="1">
    <location>
        <begin position="256"/>
        <end position="279"/>
    </location>
</feature>
<reference evidence="2" key="2">
    <citation type="submission" date="2023-06" db="EMBL/GenBank/DDBJ databases">
        <authorList>
            <consortium name="Lawrence Berkeley National Laboratory"/>
            <person name="Haridas S."/>
            <person name="Hensen N."/>
            <person name="Bonometti L."/>
            <person name="Westerberg I."/>
            <person name="Brannstrom I.O."/>
            <person name="Guillou S."/>
            <person name="Cros-Aarteil S."/>
            <person name="Calhoun S."/>
            <person name="Kuo A."/>
            <person name="Mondo S."/>
            <person name="Pangilinan J."/>
            <person name="Riley R."/>
            <person name="Labutti K."/>
            <person name="Andreopoulos B."/>
            <person name="Lipzen A."/>
            <person name="Chen C."/>
            <person name="Yanf M."/>
            <person name="Daum C."/>
            <person name="Ng V."/>
            <person name="Clum A."/>
            <person name="Steindorff A."/>
            <person name="Ohm R."/>
            <person name="Martin F."/>
            <person name="Silar P."/>
            <person name="Natvig D."/>
            <person name="Lalanne C."/>
            <person name="Gautier V."/>
            <person name="Ament-Velasquez S.L."/>
            <person name="Kruys A."/>
            <person name="Hutchinson M.I."/>
            <person name="Powell A.J."/>
            <person name="Barry K."/>
            <person name="Miller A.N."/>
            <person name="Grigoriev I.V."/>
            <person name="Debuchy R."/>
            <person name="Gladieux P."/>
            <person name="Thoren M.H."/>
            <person name="Johannesson H."/>
        </authorList>
    </citation>
    <scope>NUCLEOTIDE SEQUENCE</scope>
    <source>
        <strain evidence="2">CBS 118394</strain>
    </source>
</reference>
<dbReference type="EMBL" id="JAUEDM010000006">
    <property type="protein sequence ID" value="KAK3315180.1"/>
    <property type="molecule type" value="Genomic_DNA"/>
</dbReference>
<accession>A0AAE0HYF4</accession>
<gene>
    <name evidence="2" type="ORF">B0H66DRAFT_335958</name>
</gene>
<evidence type="ECO:0000313" key="3">
    <source>
        <dbReference type="Proteomes" id="UP001283341"/>
    </source>
</evidence>
<proteinExistence type="predicted"/>
<feature type="region of interest" description="Disordered" evidence="1">
    <location>
        <begin position="1"/>
        <end position="109"/>
    </location>
</feature>
<feature type="compositionally biased region" description="Basic and acidic residues" evidence="1">
    <location>
        <begin position="40"/>
        <end position="76"/>
    </location>
</feature>
<keyword evidence="3" id="KW-1185">Reference proteome</keyword>
<evidence type="ECO:0000256" key="1">
    <source>
        <dbReference type="SAM" id="MobiDB-lite"/>
    </source>
</evidence>
<dbReference type="Proteomes" id="UP001283341">
    <property type="component" value="Unassembled WGS sequence"/>
</dbReference>
<protein>
    <submittedName>
        <fullName evidence="2">Uncharacterized protein</fullName>
    </submittedName>
</protein>
<reference evidence="2" key="1">
    <citation type="journal article" date="2023" name="Mol. Phylogenet. Evol.">
        <title>Genome-scale phylogeny and comparative genomics of the fungal order Sordariales.</title>
        <authorList>
            <person name="Hensen N."/>
            <person name="Bonometti L."/>
            <person name="Westerberg I."/>
            <person name="Brannstrom I.O."/>
            <person name="Guillou S."/>
            <person name="Cros-Aarteil S."/>
            <person name="Calhoun S."/>
            <person name="Haridas S."/>
            <person name="Kuo A."/>
            <person name="Mondo S."/>
            <person name="Pangilinan J."/>
            <person name="Riley R."/>
            <person name="LaButti K."/>
            <person name="Andreopoulos B."/>
            <person name="Lipzen A."/>
            <person name="Chen C."/>
            <person name="Yan M."/>
            <person name="Daum C."/>
            <person name="Ng V."/>
            <person name="Clum A."/>
            <person name="Steindorff A."/>
            <person name="Ohm R.A."/>
            <person name="Martin F."/>
            <person name="Silar P."/>
            <person name="Natvig D.O."/>
            <person name="Lalanne C."/>
            <person name="Gautier V."/>
            <person name="Ament-Velasquez S.L."/>
            <person name="Kruys A."/>
            <person name="Hutchinson M.I."/>
            <person name="Powell A.J."/>
            <person name="Barry K."/>
            <person name="Miller A.N."/>
            <person name="Grigoriev I.V."/>
            <person name="Debuchy R."/>
            <person name="Gladieux P."/>
            <person name="Hiltunen Thoren M."/>
            <person name="Johannesson H."/>
        </authorList>
    </citation>
    <scope>NUCLEOTIDE SEQUENCE</scope>
    <source>
        <strain evidence="2">CBS 118394</strain>
    </source>
</reference>
<feature type="compositionally biased region" description="Basic and acidic residues" evidence="1">
    <location>
        <begin position="257"/>
        <end position="269"/>
    </location>
</feature>